<dbReference type="InterPro" id="IPR051691">
    <property type="entry name" value="Metab_Enz_Cyan_OpOx_G3PDH"/>
</dbReference>
<evidence type="ECO:0000259" key="3">
    <source>
        <dbReference type="Pfam" id="PF07992"/>
    </source>
</evidence>
<dbReference type="EMBL" id="SOFI01000003">
    <property type="protein sequence ID" value="TFB79735.1"/>
    <property type="molecule type" value="Genomic_DNA"/>
</dbReference>
<dbReference type="Pfam" id="PF07992">
    <property type="entry name" value="Pyr_redox_2"/>
    <property type="match status" value="1"/>
</dbReference>
<dbReference type="Gene3D" id="1.10.10.1100">
    <property type="entry name" value="BFD-like [2Fe-2S]-binding domain"/>
    <property type="match status" value="1"/>
</dbReference>
<dbReference type="Pfam" id="PF04324">
    <property type="entry name" value="Fer2_BFD"/>
    <property type="match status" value="1"/>
</dbReference>
<comment type="caution">
    <text evidence="4">The sequence shown here is derived from an EMBL/GenBank/DDBJ whole genome shotgun (WGS) entry which is preliminary data.</text>
</comment>
<dbReference type="GO" id="GO:0016491">
    <property type="term" value="F:oxidoreductase activity"/>
    <property type="evidence" value="ECO:0007669"/>
    <property type="project" value="UniProtKB-KW"/>
</dbReference>
<dbReference type="InterPro" id="IPR017224">
    <property type="entry name" value="Opine_Oxase_asu/HCN_bsu"/>
</dbReference>
<keyword evidence="5" id="KW-1185">Reference proteome</keyword>
<evidence type="ECO:0000259" key="2">
    <source>
        <dbReference type="Pfam" id="PF04324"/>
    </source>
</evidence>
<organism evidence="4 5">
    <name type="scientific">Terrimesophilobacter mesophilus</name>
    <dbReference type="NCBI Taxonomy" id="433647"/>
    <lineage>
        <taxon>Bacteria</taxon>
        <taxon>Bacillati</taxon>
        <taxon>Actinomycetota</taxon>
        <taxon>Actinomycetes</taxon>
        <taxon>Micrococcales</taxon>
        <taxon>Microbacteriaceae</taxon>
        <taxon>Terrimesophilobacter</taxon>
    </lineage>
</organism>
<evidence type="ECO:0000313" key="5">
    <source>
        <dbReference type="Proteomes" id="UP000298488"/>
    </source>
</evidence>
<dbReference type="SUPFAM" id="SSF51905">
    <property type="entry name" value="FAD/NAD(P)-binding domain"/>
    <property type="match status" value="1"/>
</dbReference>
<dbReference type="InterPro" id="IPR023753">
    <property type="entry name" value="FAD/NAD-binding_dom"/>
</dbReference>
<protein>
    <submittedName>
        <fullName evidence="4">FAD-dependent oxidoreductase</fullName>
    </submittedName>
</protein>
<dbReference type="PANTHER" id="PTHR42949">
    <property type="entry name" value="ANAEROBIC GLYCEROL-3-PHOSPHATE DEHYDROGENASE SUBUNIT B"/>
    <property type="match status" value="1"/>
</dbReference>
<dbReference type="Gene3D" id="3.50.50.60">
    <property type="entry name" value="FAD/NAD(P)-binding domain"/>
    <property type="match status" value="3"/>
</dbReference>
<dbReference type="CDD" id="cd19946">
    <property type="entry name" value="GlpA-like_Fer2_BFD-like"/>
    <property type="match status" value="1"/>
</dbReference>
<dbReference type="OrthoDB" id="9801699at2"/>
<sequence>MRQVVIVGAGPAGLAAARAARGAGADVVLLDSSDALGGQFWRHLPESRPSQHEKRLHHGWDRFRELRDSLEADPRVRIVRGGQVWAIETFAGVAVHVVVGESDGALRDREVFAPDALVLATGAHDRTLPFPGWDLPGVFTGGAAQALAKGERIAVGQRVIVAGAGPFLLPVAQSLASTGSTVLAVLEANSAGSIIRGWSRRPWELIPASGKGMELVGYAAGQLRHRIPYRTGRAVVAAHGTDRVESVTVAALNADWSPIPGSEQRVEVDAVCVSHGFTPRLELAVAAGCDLSGEGFVVVDDDQLTSTPGVYAAGEITGIGGVDLAIAEGEIAGRHAGGALGGAASARRRRRVFTGFAKRIEAAHGIKPGWTGWLTEPTIVCRCEEVTCGAIRQAARTTRSESLRSLKLTTRAGLGICQGRMCGRTVEDLLGAASTEGSLQDDASPHRRPIAFPLRLGELADPTRQLEHETSKGTQ</sequence>
<evidence type="ECO:0000313" key="4">
    <source>
        <dbReference type="EMBL" id="TFB79735.1"/>
    </source>
</evidence>
<dbReference type="PRINTS" id="PR00368">
    <property type="entry name" value="FADPNR"/>
</dbReference>
<dbReference type="Proteomes" id="UP000298488">
    <property type="component" value="Unassembled WGS sequence"/>
</dbReference>
<dbReference type="InterPro" id="IPR007419">
    <property type="entry name" value="BFD-like_2Fe2S-bd_dom"/>
</dbReference>
<dbReference type="RefSeq" id="WP_104095606.1">
    <property type="nucleotide sequence ID" value="NZ_JACHBP010000001.1"/>
</dbReference>
<dbReference type="PANTHER" id="PTHR42949:SF3">
    <property type="entry name" value="ANAEROBIC GLYCEROL-3-PHOSPHATE DEHYDROGENASE SUBUNIT B"/>
    <property type="match status" value="1"/>
</dbReference>
<dbReference type="PRINTS" id="PR00411">
    <property type="entry name" value="PNDRDTASEI"/>
</dbReference>
<keyword evidence="1" id="KW-0560">Oxidoreductase</keyword>
<gene>
    <name evidence="4" type="ORF">E3N84_06565</name>
</gene>
<feature type="domain" description="BFD-like [2Fe-2S]-binding" evidence="2">
    <location>
        <begin position="379"/>
        <end position="430"/>
    </location>
</feature>
<dbReference type="InterPro" id="IPR036188">
    <property type="entry name" value="FAD/NAD-bd_sf"/>
</dbReference>
<evidence type="ECO:0000256" key="1">
    <source>
        <dbReference type="ARBA" id="ARBA00023002"/>
    </source>
</evidence>
<name>A0A4R8VAX5_9MICO</name>
<proteinExistence type="predicted"/>
<reference evidence="4 5" key="1">
    <citation type="submission" date="2019-03" db="EMBL/GenBank/DDBJ databases">
        <title>Genomics of glacier-inhabiting Cryobacterium strains.</title>
        <authorList>
            <person name="Liu Q."/>
            <person name="Xin Y.-H."/>
        </authorList>
    </citation>
    <scope>NUCLEOTIDE SEQUENCE [LARGE SCALE GENOMIC DNA]</scope>
    <source>
        <strain evidence="4 5">CGMCC 1.10440</strain>
    </source>
</reference>
<feature type="domain" description="FAD/NAD(P)-binding" evidence="3">
    <location>
        <begin position="3"/>
        <end position="329"/>
    </location>
</feature>
<dbReference type="InterPro" id="IPR041854">
    <property type="entry name" value="BFD-like_2Fe2S-bd_dom_sf"/>
</dbReference>
<dbReference type="AlphaFoldDB" id="A0A4R8VAX5"/>
<accession>A0A4R8VAX5</accession>
<dbReference type="PIRSF" id="PIRSF037495">
    <property type="entry name" value="Opine_OX_OoxA/HcnB"/>
    <property type="match status" value="1"/>
</dbReference>